<feature type="transmembrane region" description="Helical" evidence="7">
    <location>
        <begin position="115"/>
        <end position="136"/>
    </location>
</feature>
<dbReference type="GO" id="GO:0005886">
    <property type="term" value="C:plasma membrane"/>
    <property type="evidence" value="ECO:0007669"/>
    <property type="project" value="UniProtKB-SubCell"/>
</dbReference>
<dbReference type="AlphaFoldDB" id="A0A9D2N3T9"/>
<comment type="similarity">
    <text evidence="7">Belongs to the binding-protein-dependent transport system permease family.</text>
</comment>
<keyword evidence="3" id="KW-1003">Cell membrane</keyword>
<name>A0A9D2N3T9_9FIRM</name>
<feature type="transmembrane region" description="Helical" evidence="7">
    <location>
        <begin position="82"/>
        <end position="103"/>
    </location>
</feature>
<keyword evidence="4 7" id="KW-0812">Transmembrane</keyword>
<evidence type="ECO:0000256" key="1">
    <source>
        <dbReference type="ARBA" id="ARBA00004651"/>
    </source>
</evidence>
<dbReference type="SUPFAM" id="SSF161098">
    <property type="entry name" value="MetI-like"/>
    <property type="match status" value="1"/>
</dbReference>
<keyword evidence="2 7" id="KW-0813">Transport</keyword>
<accession>A0A9D2N3T9</accession>
<dbReference type="InterPro" id="IPR000515">
    <property type="entry name" value="MetI-like"/>
</dbReference>
<comment type="subcellular location">
    <subcellularLocation>
        <location evidence="1 7">Cell membrane</location>
        <topology evidence="1 7">Multi-pass membrane protein</topology>
    </subcellularLocation>
</comment>
<gene>
    <name evidence="9" type="ORF">H9704_13115</name>
</gene>
<reference evidence="9" key="1">
    <citation type="journal article" date="2021" name="PeerJ">
        <title>Extensive microbial diversity within the chicken gut microbiome revealed by metagenomics and culture.</title>
        <authorList>
            <person name="Gilroy R."/>
            <person name="Ravi A."/>
            <person name="Getino M."/>
            <person name="Pursley I."/>
            <person name="Horton D.L."/>
            <person name="Alikhan N.F."/>
            <person name="Baker D."/>
            <person name="Gharbi K."/>
            <person name="Hall N."/>
            <person name="Watson M."/>
            <person name="Adriaenssens E.M."/>
            <person name="Foster-Nyarko E."/>
            <person name="Jarju S."/>
            <person name="Secka A."/>
            <person name="Antonio M."/>
            <person name="Oren A."/>
            <person name="Chaudhuri R.R."/>
            <person name="La Ragione R."/>
            <person name="Hildebrand F."/>
            <person name="Pallen M.J."/>
        </authorList>
    </citation>
    <scope>NUCLEOTIDE SEQUENCE</scope>
    <source>
        <strain evidence="9">CHK180-15479</strain>
    </source>
</reference>
<dbReference type="Proteomes" id="UP000823910">
    <property type="component" value="Unassembled WGS sequence"/>
</dbReference>
<feature type="transmembrane region" description="Helical" evidence="7">
    <location>
        <begin position="164"/>
        <end position="189"/>
    </location>
</feature>
<dbReference type="CDD" id="cd06261">
    <property type="entry name" value="TM_PBP2"/>
    <property type="match status" value="1"/>
</dbReference>
<dbReference type="Gene3D" id="1.10.3720.10">
    <property type="entry name" value="MetI-like"/>
    <property type="match status" value="1"/>
</dbReference>
<dbReference type="PROSITE" id="PS50928">
    <property type="entry name" value="ABC_TM1"/>
    <property type="match status" value="1"/>
</dbReference>
<evidence type="ECO:0000256" key="3">
    <source>
        <dbReference type="ARBA" id="ARBA00022475"/>
    </source>
</evidence>
<protein>
    <submittedName>
        <fullName evidence="9">Sugar ABC transporter permease</fullName>
    </submittedName>
</protein>
<keyword evidence="5 7" id="KW-1133">Transmembrane helix</keyword>
<evidence type="ECO:0000256" key="4">
    <source>
        <dbReference type="ARBA" id="ARBA00022692"/>
    </source>
</evidence>
<keyword evidence="6 7" id="KW-0472">Membrane</keyword>
<evidence type="ECO:0000256" key="6">
    <source>
        <dbReference type="ARBA" id="ARBA00023136"/>
    </source>
</evidence>
<evidence type="ECO:0000256" key="5">
    <source>
        <dbReference type="ARBA" id="ARBA00022989"/>
    </source>
</evidence>
<dbReference type="PANTHER" id="PTHR30193:SF37">
    <property type="entry name" value="INNER MEMBRANE ABC TRANSPORTER PERMEASE PROTEIN YCJO"/>
    <property type="match status" value="1"/>
</dbReference>
<evidence type="ECO:0000313" key="10">
    <source>
        <dbReference type="Proteomes" id="UP000823910"/>
    </source>
</evidence>
<reference evidence="9" key="2">
    <citation type="submission" date="2021-04" db="EMBL/GenBank/DDBJ databases">
        <authorList>
            <person name="Gilroy R."/>
        </authorList>
    </citation>
    <scope>NUCLEOTIDE SEQUENCE</scope>
    <source>
        <strain evidence="9">CHK180-15479</strain>
    </source>
</reference>
<proteinExistence type="inferred from homology"/>
<evidence type="ECO:0000256" key="7">
    <source>
        <dbReference type="RuleBase" id="RU363032"/>
    </source>
</evidence>
<evidence type="ECO:0000259" key="8">
    <source>
        <dbReference type="PROSITE" id="PS50928"/>
    </source>
</evidence>
<dbReference type="GO" id="GO:0055085">
    <property type="term" value="P:transmembrane transport"/>
    <property type="evidence" value="ECO:0007669"/>
    <property type="project" value="InterPro"/>
</dbReference>
<evidence type="ECO:0000313" key="9">
    <source>
        <dbReference type="EMBL" id="HJC07061.1"/>
    </source>
</evidence>
<dbReference type="EMBL" id="DWWT01000070">
    <property type="protein sequence ID" value="HJC07061.1"/>
    <property type="molecule type" value="Genomic_DNA"/>
</dbReference>
<organism evidence="9 10">
    <name type="scientific">Candidatus Enterocloster excrementipullorum</name>
    <dbReference type="NCBI Taxonomy" id="2838559"/>
    <lineage>
        <taxon>Bacteria</taxon>
        <taxon>Bacillati</taxon>
        <taxon>Bacillota</taxon>
        <taxon>Clostridia</taxon>
        <taxon>Lachnospirales</taxon>
        <taxon>Lachnospiraceae</taxon>
        <taxon>Enterocloster</taxon>
    </lineage>
</organism>
<dbReference type="PANTHER" id="PTHR30193">
    <property type="entry name" value="ABC TRANSPORTER PERMEASE PROTEIN"/>
    <property type="match status" value="1"/>
</dbReference>
<dbReference type="Pfam" id="PF00528">
    <property type="entry name" value="BPD_transp_1"/>
    <property type="match status" value="1"/>
</dbReference>
<sequence>MEKKSFLKPRTISSIKDFVCVVPALLFLAVFTYYPIGKLIQISFTDWNLLNATWNYVGLENWEWLFNGSGTRHLLNSLRVTILYSIGELSVTLIGGLVFALIFNRMSRTFSVMRAVVFVPRYVAMSSAAVVFLWILNTDTGILNYLLEKVGLPAVDWLGNRNTALISVLMLTGWRAVGYGMMIYLSAMIGISKDYYEAASLDGATSVQKFWKITLPLLSPTTLFLFVTTFISSMKVFQSVDILTQGGPYRSTEVFVYKIYLYAMEDFRMDRASVVAIAFFVLLLAVTALTFKVSQNSVHYDA</sequence>
<feature type="transmembrane region" description="Helical" evidence="7">
    <location>
        <begin position="18"/>
        <end position="36"/>
    </location>
</feature>
<dbReference type="InterPro" id="IPR051393">
    <property type="entry name" value="ABC_transporter_permease"/>
</dbReference>
<feature type="transmembrane region" description="Helical" evidence="7">
    <location>
        <begin position="272"/>
        <end position="291"/>
    </location>
</feature>
<feature type="domain" description="ABC transmembrane type-1" evidence="8">
    <location>
        <begin position="78"/>
        <end position="290"/>
    </location>
</feature>
<dbReference type="InterPro" id="IPR035906">
    <property type="entry name" value="MetI-like_sf"/>
</dbReference>
<comment type="caution">
    <text evidence="9">The sequence shown here is derived from an EMBL/GenBank/DDBJ whole genome shotgun (WGS) entry which is preliminary data.</text>
</comment>
<evidence type="ECO:0000256" key="2">
    <source>
        <dbReference type="ARBA" id="ARBA00022448"/>
    </source>
</evidence>